<dbReference type="PATRIC" id="fig|742727.4.peg.2170"/>
<proteinExistence type="predicted"/>
<organism evidence="2 3">
    <name type="scientific">Bacteroides oleiciplenus YIT 12058</name>
    <dbReference type="NCBI Taxonomy" id="742727"/>
    <lineage>
        <taxon>Bacteria</taxon>
        <taxon>Pseudomonadati</taxon>
        <taxon>Bacteroidota</taxon>
        <taxon>Bacteroidia</taxon>
        <taxon>Bacteroidales</taxon>
        <taxon>Bacteroidaceae</taxon>
        <taxon>Bacteroides</taxon>
    </lineage>
</organism>
<evidence type="ECO:0000256" key="1">
    <source>
        <dbReference type="SAM" id="SignalP"/>
    </source>
</evidence>
<feature type="chain" id="PRO_5003929324" evidence="1">
    <location>
        <begin position="18"/>
        <end position="562"/>
    </location>
</feature>
<protein>
    <submittedName>
        <fullName evidence="2">Uncharacterized protein</fullName>
    </submittedName>
</protein>
<evidence type="ECO:0000313" key="2">
    <source>
        <dbReference type="EMBL" id="EKU90721.1"/>
    </source>
</evidence>
<dbReference type="eggNOG" id="ENOG5033R1E">
    <property type="taxonomic scope" value="Bacteria"/>
</dbReference>
<dbReference type="InterPro" id="IPR013783">
    <property type="entry name" value="Ig-like_fold"/>
</dbReference>
<comment type="caution">
    <text evidence="2">The sequence shown here is derived from an EMBL/GenBank/DDBJ whole genome shotgun (WGS) entry which is preliminary data.</text>
</comment>
<dbReference type="HOGENOM" id="CLU_487174_0_0_10"/>
<keyword evidence="1" id="KW-0732">Signal</keyword>
<dbReference type="RefSeq" id="WP_009129700.1">
    <property type="nucleotide sequence ID" value="NZ_JH992941.1"/>
</dbReference>
<dbReference type="Proteomes" id="UP000009872">
    <property type="component" value="Unassembled WGS sequence"/>
</dbReference>
<dbReference type="AlphaFoldDB" id="K9E4N7"/>
<evidence type="ECO:0000313" key="3">
    <source>
        <dbReference type="Proteomes" id="UP000009872"/>
    </source>
</evidence>
<dbReference type="OrthoDB" id="1049256at2"/>
<dbReference type="EMBL" id="ADLF01000009">
    <property type="protein sequence ID" value="EKU90721.1"/>
    <property type="molecule type" value="Genomic_DNA"/>
</dbReference>
<keyword evidence="3" id="KW-1185">Reference proteome</keyword>
<sequence>MKKIIYWLFMLPLLALLNGCDDNDMITFDDELPQFEIKANAILLEVIMPKGSAADDEYYIVGDFNGGAEVAVGNLEWQLEKATDSDSKWGIYLIPSTFKNGKTLADGFYFVSAAKGEERSVKNEAVVHTLDVSVGTRTNVWVDRWKAYFDTEEEGHDGFVVYVQDKSGWDNLYLYGWANDAPVTDAWPGFKVKGTEVINGVTYKYFDMGKSLDGFEGLNLIFNNGDGGAQFNGPVVTLNKDFYFRITDKGFEEIDPEASYCIYVDDQSGWGDLALYISGAGDNNEDWPGLQPAGTKEINGVTYKYFETDIELMNQSINLVFNNNMQGDDPGIKQFYVKSIAFSRDFYFSITPDECKEIDPETHGTSYSIYVEDNTGWSGLALYGYGGVELGGGWPGIKEYEAKEINGMAYKCFHLSPAATNKSVNLIFNNNNGGDNKQFDGPYIESINRDFYFRITDGSCEEINGCTVYVQDNSGWDGLAIYSWGDVEACGGWPGMQPTGTKEIGGMVYKYFDLSASFGKNVNLIFNNNNGGVQFDGPYVSLIGDLYLSITGTSCEVLPKPQ</sequence>
<reference evidence="2 3" key="1">
    <citation type="submission" date="2012-09" db="EMBL/GenBank/DDBJ databases">
        <title>The Genome Sequence of Bacteroides oleiciplenus YIT 12058.</title>
        <authorList>
            <consortium name="The Broad Institute Genome Sequencing Platform"/>
            <person name="Earl A."/>
            <person name="Ward D."/>
            <person name="Feldgarden M."/>
            <person name="Gevers D."/>
            <person name="Morotomi M."/>
            <person name="Walker B."/>
            <person name="Young S.K."/>
            <person name="Zeng Q."/>
            <person name="Gargeya S."/>
            <person name="Fitzgerald M."/>
            <person name="Haas B."/>
            <person name="Abouelleil A."/>
            <person name="Alvarado L."/>
            <person name="Arachchi H.M."/>
            <person name="Berlin A.M."/>
            <person name="Chapman S.B."/>
            <person name="Goldberg J."/>
            <person name="Griggs A."/>
            <person name="Gujja S."/>
            <person name="Hansen M."/>
            <person name="Howarth C."/>
            <person name="Imamovic A."/>
            <person name="Larimer J."/>
            <person name="McCowen C."/>
            <person name="Montmayeur A."/>
            <person name="Murphy C."/>
            <person name="Neiman D."/>
            <person name="Pearson M."/>
            <person name="Priest M."/>
            <person name="Roberts A."/>
            <person name="Saif S."/>
            <person name="Shea T."/>
            <person name="Sisk P."/>
            <person name="Sykes S."/>
            <person name="Wortman J."/>
            <person name="Nusbaum C."/>
            <person name="Birren B."/>
        </authorList>
    </citation>
    <scope>NUCLEOTIDE SEQUENCE [LARGE SCALE GENOMIC DNA]</scope>
    <source>
        <strain evidence="2 3">YIT 12058</strain>
    </source>
</reference>
<name>K9E4N7_9BACE</name>
<dbReference type="Gene3D" id="2.60.40.10">
    <property type="entry name" value="Immunoglobulins"/>
    <property type="match status" value="4"/>
</dbReference>
<gene>
    <name evidence="2" type="ORF">HMPREF9447_02139</name>
</gene>
<dbReference type="STRING" id="742727.HMPREF9447_02139"/>
<accession>K9E4N7</accession>
<feature type="signal peptide" evidence="1">
    <location>
        <begin position="1"/>
        <end position="17"/>
    </location>
</feature>